<dbReference type="Gene3D" id="3.40.50.1440">
    <property type="entry name" value="Tubulin/FtsZ, GTPase domain"/>
    <property type="match status" value="1"/>
</dbReference>
<feature type="region of interest" description="Disordered" evidence="6">
    <location>
        <begin position="135"/>
        <end position="183"/>
    </location>
</feature>
<dbReference type="GO" id="GO:0005874">
    <property type="term" value="C:microtubule"/>
    <property type="evidence" value="ECO:0007669"/>
    <property type="project" value="UniProtKB-KW"/>
</dbReference>
<dbReference type="InterPro" id="IPR036525">
    <property type="entry name" value="Tubulin/FtsZ_GTPase_sf"/>
</dbReference>
<feature type="compositionally biased region" description="Polar residues" evidence="6">
    <location>
        <begin position="152"/>
        <end position="165"/>
    </location>
</feature>
<dbReference type="GO" id="GO:0005525">
    <property type="term" value="F:GTP binding"/>
    <property type="evidence" value="ECO:0007669"/>
    <property type="project" value="UniProtKB-UniRule"/>
</dbReference>
<evidence type="ECO:0000313" key="10">
    <source>
        <dbReference type="Proteomes" id="UP000596660"/>
    </source>
</evidence>
<evidence type="ECO:0000256" key="7">
    <source>
        <dbReference type="SAM" id="Phobius"/>
    </source>
</evidence>
<dbReference type="InterPro" id="IPR017975">
    <property type="entry name" value="Tubulin_CS"/>
</dbReference>
<feature type="domain" description="Tubulin/FtsZ GTPase" evidence="8">
    <location>
        <begin position="271"/>
        <end position="313"/>
    </location>
</feature>
<organism evidence="9 10">
    <name type="scientific">Chenopodium quinoa</name>
    <name type="common">Quinoa</name>
    <dbReference type="NCBI Taxonomy" id="63459"/>
    <lineage>
        <taxon>Eukaryota</taxon>
        <taxon>Viridiplantae</taxon>
        <taxon>Streptophyta</taxon>
        <taxon>Embryophyta</taxon>
        <taxon>Tracheophyta</taxon>
        <taxon>Spermatophyta</taxon>
        <taxon>Magnoliopsida</taxon>
        <taxon>eudicotyledons</taxon>
        <taxon>Gunneridae</taxon>
        <taxon>Pentapetalae</taxon>
        <taxon>Caryophyllales</taxon>
        <taxon>Chenopodiaceae</taxon>
        <taxon>Chenopodioideae</taxon>
        <taxon>Atripliceae</taxon>
        <taxon>Chenopodium</taxon>
    </lineage>
</organism>
<evidence type="ECO:0000313" key="9">
    <source>
        <dbReference type="EnsemblPlants" id="AUR62033785-RA:cds"/>
    </source>
</evidence>
<protein>
    <recommendedName>
        <fullName evidence="8">Tubulin/FtsZ GTPase domain-containing protein</fullName>
    </recommendedName>
</protein>
<keyword evidence="4 5" id="KW-0342">GTP-binding</keyword>
<sequence length="332" mass="36618">MANLGFGIPMKFPGEEERKGLAVNSRERKQMIFTVAVTTVTHKLTAVVTIHFSTRNYEFAPGIGQTRPYLVWVHHDSSSSSVFSSQKEKGEIKREKLQQLKTNNHPFRRFFESEVVEVFSIVTFIRSTGNPFNSTVLPPPPAGSPTLAPATNASLLGQPSSQQTRKQPEDSPSAPGTSSSSNSTKYIKPIVSVAIFVLLLLAIVLGVWFGVAKWCKRRQTGDEFTKGNVKPVYEGKGEKPKYNESLPQKHNQASKAFQEIPFKTPNVRDVDQNHGKNVEEDIMDMIDREADGSDSLEGFVLCHSIAGGTGSGLIYSNCAPVEYVAFFCLLDC</sequence>
<keyword evidence="2 5" id="KW-0493">Microtubule</keyword>
<keyword evidence="10" id="KW-1185">Reference proteome</keyword>
<dbReference type="EnsemblPlants" id="AUR62033785-RA">
    <property type="protein sequence ID" value="AUR62033785-RA:cds"/>
    <property type="gene ID" value="AUR62033785"/>
</dbReference>
<dbReference type="SUPFAM" id="SSF52490">
    <property type="entry name" value="Tubulin nucleotide-binding domain-like"/>
    <property type="match status" value="1"/>
</dbReference>
<comment type="similarity">
    <text evidence="1 5">Belongs to the tubulin family.</text>
</comment>
<dbReference type="InterPro" id="IPR003008">
    <property type="entry name" value="Tubulin_FtsZ_GTPase"/>
</dbReference>
<feature type="transmembrane region" description="Helical" evidence="7">
    <location>
        <begin position="190"/>
        <end position="211"/>
    </location>
</feature>
<evidence type="ECO:0000259" key="8">
    <source>
        <dbReference type="Pfam" id="PF00091"/>
    </source>
</evidence>
<dbReference type="PROSITE" id="PS00227">
    <property type="entry name" value="TUBULIN"/>
    <property type="match status" value="1"/>
</dbReference>
<keyword evidence="7" id="KW-0472">Membrane</keyword>
<dbReference type="Proteomes" id="UP000596660">
    <property type="component" value="Unplaced"/>
</dbReference>
<dbReference type="Gramene" id="AUR62033785-RA">
    <property type="protein sequence ID" value="AUR62033785-RA:cds"/>
    <property type="gene ID" value="AUR62033785"/>
</dbReference>
<reference evidence="9" key="2">
    <citation type="submission" date="2021-03" db="UniProtKB">
        <authorList>
            <consortium name="EnsemblPlants"/>
        </authorList>
    </citation>
    <scope>IDENTIFICATION</scope>
</reference>
<dbReference type="PRINTS" id="PR01161">
    <property type="entry name" value="TUBULIN"/>
</dbReference>
<evidence type="ECO:0000256" key="3">
    <source>
        <dbReference type="ARBA" id="ARBA00022741"/>
    </source>
</evidence>
<evidence type="ECO:0000256" key="1">
    <source>
        <dbReference type="ARBA" id="ARBA00009636"/>
    </source>
</evidence>
<keyword evidence="3 5" id="KW-0547">Nucleotide-binding</keyword>
<dbReference type="InterPro" id="IPR000217">
    <property type="entry name" value="Tubulin"/>
</dbReference>
<accession>A0A803MR84</accession>
<evidence type="ECO:0000256" key="5">
    <source>
        <dbReference type="RuleBase" id="RU000352"/>
    </source>
</evidence>
<reference evidence="9" key="1">
    <citation type="journal article" date="2017" name="Nature">
        <title>The genome of Chenopodium quinoa.</title>
        <authorList>
            <person name="Jarvis D.E."/>
            <person name="Ho Y.S."/>
            <person name="Lightfoot D.J."/>
            <person name="Schmoeckel S.M."/>
            <person name="Li B."/>
            <person name="Borm T.J.A."/>
            <person name="Ohyanagi H."/>
            <person name="Mineta K."/>
            <person name="Michell C.T."/>
            <person name="Saber N."/>
            <person name="Kharbatia N.M."/>
            <person name="Rupper R.R."/>
            <person name="Sharp A.R."/>
            <person name="Dally N."/>
            <person name="Boughton B.A."/>
            <person name="Woo Y.H."/>
            <person name="Gao G."/>
            <person name="Schijlen E.G.W.M."/>
            <person name="Guo X."/>
            <person name="Momin A.A."/>
            <person name="Negrao S."/>
            <person name="Al-Babili S."/>
            <person name="Gehring C."/>
            <person name="Roessner U."/>
            <person name="Jung C."/>
            <person name="Murphy K."/>
            <person name="Arold S.T."/>
            <person name="Gojobori T."/>
            <person name="van der Linden C.G."/>
            <person name="van Loo E.N."/>
            <person name="Jellen E.N."/>
            <person name="Maughan P.J."/>
            <person name="Tester M."/>
        </authorList>
    </citation>
    <scope>NUCLEOTIDE SEQUENCE [LARGE SCALE GENOMIC DNA]</scope>
    <source>
        <strain evidence="9">cv. PI 614886</strain>
    </source>
</reference>
<feature type="compositionally biased region" description="Low complexity" evidence="6">
    <location>
        <begin position="171"/>
        <end position="183"/>
    </location>
</feature>
<proteinExistence type="inferred from homology"/>
<dbReference type="Pfam" id="PF00091">
    <property type="entry name" value="Tubulin"/>
    <property type="match status" value="1"/>
</dbReference>
<evidence type="ECO:0000256" key="6">
    <source>
        <dbReference type="SAM" id="MobiDB-lite"/>
    </source>
</evidence>
<dbReference type="GO" id="GO:0007017">
    <property type="term" value="P:microtubule-based process"/>
    <property type="evidence" value="ECO:0007669"/>
    <property type="project" value="InterPro"/>
</dbReference>
<evidence type="ECO:0000256" key="2">
    <source>
        <dbReference type="ARBA" id="ARBA00022701"/>
    </source>
</evidence>
<keyword evidence="7" id="KW-0812">Transmembrane</keyword>
<name>A0A803MR84_CHEQI</name>
<evidence type="ECO:0000256" key="4">
    <source>
        <dbReference type="ARBA" id="ARBA00023134"/>
    </source>
</evidence>
<dbReference type="AlphaFoldDB" id="A0A803MR84"/>
<keyword evidence="7" id="KW-1133">Transmembrane helix</keyword>